<dbReference type="AlphaFoldDB" id="A0AAW1QT02"/>
<feature type="domain" description="Glycosyltransferase subfamily 4-like N-terminal" evidence="2">
    <location>
        <begin position="68"/>
        <end position="245"/>
    </location>
</feature>
<dbReference type="Gene3D" id="3.40.50.2000">
    <property type="entry name" value="Glycogen Phosphorylase B"/>
    <property type="match status" value="2"/>
</dbReference>
<organism evidence="3 4">
    <name type="scientific">[Myrmecia] bisecta</name>
    <dbReference type="NCBI Taxonomy" id="41462"/>
    <lineage>
        <taxon>Eukaryota</taxon>
        <taxon>Viridiplantae</taxon>
        <taxon>Chlorophyta</taxon>
        <taxon>core chlorophytes</taxon>
        <taxon>Trebouxiophyceae</taxon>
        <taxon>Trebouxiales</taxon>
        <taxon>Trebouxiaceae</taxon>
        <taxon>Myrmecia</taxon>
    </lineage>
</organism>
<comment type="caution">
    <text evidence="3">The sequence shown here is derived from an EMBL/GenBank/DDBJ whole genome shotgun (WGS) entry which is preliminary data.</text>
</comment>
<dbReference type="EMBL" id="JALJOR010000002">
    <property type="protein sequence ID" value="KAK9824625.1"/>
    <property type="molecule type" value="Genomic_DNA"/>
</dbReference>
<evidence type="ECO:0000256" key="1">
    <source>
        <dbReference type="SAM" id="SignalP"/>
    </source>
</evidence>
<gene>
    <name evidence="3" type="ORF">WJX72_011822</name>
</gene>
<keyword evidence="1" id="KW-0732">Signal</keyword>
<dbReference type="Pfam" id="PF13579">
    <property type="entry name" value="Glyco_trans_4_4"/>
    <property type="match status" value="1"/>
</dbReference>
<dbReference type="SUPFAM" id="SSF53756">
    <property type="entry name" value="UDP-Glycosyltransferase/glycogen phosphorylase"/>
    <property type="match status" value="1"/>
</dbReference>
<feature type="signal peptide" evidence="1">
    <location>
        <begin position="1"/>
        <end position="33"/>
    </location>
</feature>
<dbReference type="Pfam" id="PF13692">
    <property type="entry name" value="Glyco_trans_1_4"/>
    <property type="match status" value="1"/>
</dbReference>
<dbReference type="PANTHER" id="PTHR12526">
    <property type="entry name" value="GLYCOSYLTRANSFERASE"/>
    <property type="match status" value="1"/>
</dbReference>
<dbReference type="InterPro" id="IPR028098">
    <property type="entry name" value="Glyco_trans_4-like_N"/>
</dbReference>
<evidence type="ECO:0000313" key="4">
    <source>
        <dbReference type="Proteomes" id="UP001489004"/>
    </source>
</evidence>
<accession>A0AAW1QT02</accession>
<feature type="chain" id="PRO_5043822420" description="Glycosyltransferase subfamily 4-like N-terminal domain-containing protein" evidence="1">
    <location>
        <begin position="34"/>
        <end position="631"/>
    </location>
</feature>
<proteinExistence type="predicted"/>
<keyword evidence="4" id="KW-1185">Reference proteome</keyword>
<protein>
    <recommendedName>
        <fullName evidence="2">Glycosyltransferase subfamily 4-like N-terminal domain-containing protein</fullName>
    </recommendedName>
</protein>
<name>A0AAW1QT02_9CHLO</name>
<dbReference type="Proteomes" id="UP001489004">
    <property type="component" value="Unassembled WGS sequence"/>
</dbReference>
<evidence type="ECO:0000259" key="2">
    <source>
        <dbReference type="Pfam" id="PF13579"/>
    </source>
</evidence>
<reference evidence="3 4" key="1">
    <citation type="journal article" date="2024" name="Nat. Commun.">
        <title>Phylogenomics reveals the evolutionary origins of lichenization in chlorophyte algae.</title>
        <authorList>
            <person name="Puginier C."/>
            <person name="Libourel C."/>
            <person name="Otte J."/>
            <person name="Skaloud P."/>
            <person name="Haon M."/>
            <person name="Grisel S."/>
            <person name="Petersen M."/>
            <person name="Berrin J.G."/>
            <person name="Delaux P.M."/>
            <person name="Dal Grande F."/>
            <person name="Keller J."/>
        </authorList>
    </citation>
    <scope>NUCLEOTIDE SEQUENCE [LARGE SCALE GENOMIC DNA]</scope>
    <source>
        <strain evidence="3 4">SAG 2043</strain>
    </source>
</reference>
<evidence type="ECO:0000313" key="3">
    <source>
        <dbReference type="EMBL" id="KAK9824625.1"/>
    </source>
</evidence>
<dbReference type="PANTHER" id="PTHR12526:SF630">
    <property type="entry name" value="GLYCOSYLTRANSFERASE"/>
    <property type="match status" value="1"/>
</dbReference>
<sequence length="631" mass="68591">MHKGRLQLSISRPLNRCVVLACLAFLCSVPAAAYPSFHDILPPPDSRAPVAAQVCIISSEFAGVVPNGGIGTFYSALAEALAGSGHNVTLLYTHGRVSYSSQHPDFAYWRRWYAAKGVELHPLETEFPLGNGHFGGTSWQVFAWLQQQQHFDVLHFSDWQGYGYFTTLAKHLGLDFPRTTICVMTHGPLRWARASNQQPFYSPDDLEADWLEQQTIRFADVLVSPSNYLLQWMRNSSWQPPDPARIYVQPYILPQAAKRSVAAAVSTAAAQRAAGAEVQEDSGKNDRDLGSVMVGAEKVPLRPVTELVFFGRLEVRKGLVLFCDAVDMLLEGHSGALPNGLRVSFLGSDRNTIHEIPSTEYVRRRSTAWGSRVTTALITDKDTVGALSYLLQPGRAAVLPSLAENAPLSILELIGAGIPFLASTAGGIPEEILPAYHERVLFAPVVEELAAKLMQVLQQGAVVPRAAFDMDQPDALRLMSCTAQQLGSAVVTSPMEIYAGELPLDNTLAFAESLGPHQRRLQAHLGPALGLGAFRNCFGGPLLLIRHSAFRQLVAFNDSLADGYDFWQLLARAALAGIPHAIGLGLRLGPSAARLPSQQVALRDALEVMREVQEYIDANGDSLDTSKGGSI</sequence>